<dbReference type="PANTHER" id="PTHR31646:SF1">
    <property type="entry name" value="ALPHA-1,2-MANNOSYLTRANSFERASE MNN2"/>
    <property type="match status" value="1"/>
</dbReference>
<keyword evidence="14" id="KW-1185">Reference proteome</keyword>
<evidence type="ECO:0000256" key="12">
    <source>
        <dbReference type="SAM" id="Phobius"/>
    </source>
</evidence>
<protein>
    <submittedName>
        <fullName evidence="13">Uncharacterized protein</fullName>
    </submittedName>
</protein>
<dbReference type="SUPFAM" id="SSF53448">
    <property type="entry name" value="Nucleotide-diphospho-sugar transferases"/>
    <property type="match status" value="1"/>
</dbReference>
<evidence type="ECO:0000256" key="8">
    <source>
        <dbReference type="ARBA" id="ARBA00023034"/>
    </source>
</evidence>
<keyword evidence="4" id="KW-0808">Transferase</keyword>
<keyword evidence="6" id="KW-0735">Signal-anchor</keyword>
<dbReference type="EMBL" id="VJMJ01000253">
    <property type="protein sequence ID" value="KAF0725023.1"/>
    <property type="molecule type" value="Genomic_DNA"/>
</dbReference>
<comment type="similarity">
    <text evidence="3">Belongs to the MNN1/MNT family.</text>
</comment>
<evidence type="ECO:0000256" key="7">
    <source>
        <dbReference type="ARBA" id="ARBA00022989"/>
    </source>
</evidence>
<dbReference type="Proteomes" id="UP000481153">
    <property type="component" value="Unassembled WGS sequence"/>
</dbReference>
<evidence type="ECO:0000313" key="14">
    <source>
        <dbReference type="Proteomes" id="UP000481153"/>
    </source>
</evidence>
<reference evidence="13 14" key="1">
    <citation type="submission" date="2019-07" db="EMBL/GenBank/DDBJ databases">
        <title>Genomics analysis of Aphanomyces spp. identifies a new class of oomycete effector associated with host adaptation.</title>
        <authorList>
            <person name="Gaulin E."/>
        </authorList>
    </citation>
    <scope>NUCLEOTIDE SEQUENCE [LARGE SCALE GENOMIC DNA]</scope>
    <source>
        <strain evidence="13 14">ATCC 201684</strain>
    </source>
</reference>
<feature type="region of interest" description="Disordered" evidence="11">
    <location>
        <begin position="1"/>
        <end position="22"/>
    </location>
</feature>
<dbReference type="Gene3D" id="3.90.550.10">
    <property type="entry name" value="Spore Coat Polysaccharide Biosynthesis Protein SpsA, Chain A"/>
    <property type="match status" value="1"/>
</dbReference>
<sequence length="626" mass="71138">MSSRGQNSLSNRPGATQNAPPSARMNAIKRYSAPWHFISVGLSLFILCAVGLYHQVQYIAITQAPNLRVEQAPAKHIEVFPPGNPFASYQCIKWRQTGGCSPDGQREADNDRACDDPIAGGLSGYCEFYDPVKNETVHFLKMTCGTVRGDIHFSCNMAMDILMFNRHSTVYRHPWNMHGDPQTREYLKHEEFTPTTVKRNTYPPAKRVWYDQGKDDKKPSRGIVMVVYDKALVPLYASVRYLRHDLDSALPIEIWYRSDELNATNPVLQSLLALPDVTLREILDPLATSFYVKPYVIFFSHFQNVLFLDADNLPLRDPDFLFDTTEFQTNGALFWPDFWHPGHTIFNVHSDSLVWPMLNMSFVDMFEQESGQLVIDRARCERALHMLMFYAFHRIRPQEPKRIHIPAGFTVPKNAAKLPDKPNLIAALNLVWGDKDLFRLAWLKTGTPFYMMEHPPGALGFFGKPPAFDIFGNALDHDDESKPDRFCGQSMVQYDKKKRPLFLHRNTIKLGVSPTSRQRQWFEYQEFRDGHEKKDYVIEAWGERSSCFGVKFGSTDSFSMVGTKGTNIEHAETQLLKYANEAAAMLPSETTRGPTTAPPPGSVVPVSAPLGGLPVPARTTFDRGFR</sequence>
<evidence type="ECO:0000256" key="5">
    <source>
        <dbReference type="ARBA" id="ARBA00022692"/>
    </source>
</evidence>
<dbReference type="Pfam" id="PF11051">
    <property type="entry name" value="Mannosyl_trans3"/>
    <property type="match status" value="1"/>
</dbReference>
<keyword evidence="9 12" id="KW-0472">Membrane</keyword>
<evidence type="ECO:0000256" key="10">
    <source>
        <dbReference type="ARBA" id="ARBA00037847"/>
    </source>
</evidence>
<comment type="caution">
    <text evidence="13">The sequence shown here is derived from an EMBL/GenBank/DDBJ whole genome shotgun (WGS) entry which is preliminary data.</text>
</comment>
<dbReference type="GO" id="GO:0000026">
    <property type="term" value="F:alpha-1,2-mannosyltransferase activity"/>
    <property type="evidence" value="ECO:0007669"/>
    <property type="project" value="TreeGrafter"/>
</dbReference>
<dbReference type="AlphaFoldDB" id="A0A6G0WEB5"/>
<evidence type="ECO:0000256" key="9">
    <source>
        <dbReference type="ARBA" id="ARBA00023136"/>
    </source>
</evidence>
<accession>A0A6G0WEB5</accession>
<evidence type="ECO:0000313" key="13">
    <source>
        <dbReference type="EMBL" id="KAF0725023.1"/>
    </source>
</evidence>
<keyword evidence="7 12" id="KW-1133">Transmembrane helix</keyword>
<feature type="transmembrane region" description="Helical" evidence="12">
    <location>
        <begin position="33"/>
        <end position="53"/>
    </location>
</feature>
<organism evidence="13 14">
    <name type="scientific">Aphanomyces euteiches</name>
    <dbReference type="NCBI Taxonomy" id="100861"/>
    <lineage>
        <taxon>Eukaryota</taxon>
        <taxon>Sar</taxon>
        <taxon>Stramenopiles</taxon>
        <taxon>Oomycota</taxon>
        <taxon>Saprolegniomycetes</taxon>
        <taxon>Saprolegniales</taxon>
        <taxon>Verrucalvaceae</taxon>
        <taxon>Aphanomyces</taxon>
    </lineage>
</organism>
<comment type="subcellular location">
    <subcellularLocation>
        <location evidence="10">Endomembrane system</location>
        <topology evidence="10">Single-pass membrane protein</topology>
    </subcellularLocation>
    <subcellularLocation>
        <location evidence="1">Golgi apparatus membrane</location>
    </subcellularLocation>
    <subcellularLocation>
        <location evidence="2">Membrane</location>
        <topology evidence="2">Single-pass type II membrane protein</topology>
    </subcellularLocation>
</comment>
<evidence type="ECO:0000256" key="1">
    <source>
        <dbReference type="ARBA" id="ARBA00004394"/>
    </source>
</evidence>
<proteinExistence type="inferred from homology"/>
<feature type="compositionally biased region" description="Polar residues" evidence="11">
    <location>
        <begin position="1"/>
        <end position="20"/>
    </location>
</feature>
<name>A0A6G0WEB5_9STRA</name>
<evidence type="ECO:0000256" key="4">
    <source>
        <dbReference type="ARBA" id="ARBA00022679"/>
    </source>
</evidence>
<dbReference type="PANTHER" id="PTHR31646">
    <property type="entry name" value="ALPHA-1,2-MANNOSYLTRANSFERASE MNN2"/>
    <property type="match status" value="1"/>
</dbReference>
<dbReference type="InterPro" id="IPR029044">
    <property type="entry name" value="Nucleotide-diphossugar_trans"/>
</dbReference>
<dbReference type="VEuPathDB" id="FungiDB:AeMF1_000035"/>
<evidence type="ECO:0000256" key="3">
    <source>
        <dbReference type="ARBA" id="ARBA00009105"/>
    </source>
</evidence>
<evidence type="ECO:0000256" key="2">
    <source>
        <dbReference type="ARBA" id="ARBA00004606"/>
    </source>
</evidence>
<evidence type="ECO:0000256" key="11">
    <source>
        <dbReference type="SAM" id="MobiDB-lite"/>
    </source>
</evidence>
<keyword evidence="5 12" id="KW-0812">Transmembrane</keyword>
<dbReference type="GO" id="GO:0000139">
    <property type="term" value="C:Golgi membrane"/>
    <property type="evidence" value="ECO:0007669"/>
    <property type="project" value="UniProtKB-SubCell"/>
</dbReference>
<gene>
    <name evidence="13" type="ORF">Ae201684_016421</name>
</gene>
<dbReference type="InterPro" id="IPR022751">
    <property type="entry name" value="Alpha_mannosyltransferase"/>
</dbReference>
<dbReference type="GO" id="GO:0046354">
    <property type="term" value="P:mannan biosynthetic process"/>
    <property type="evidence" value="ECO:0007669"/>
    <property type="project" value="TreeGrafter"/>
</dbReference>
<keyword evidence="8" id="KW-0333">Golgi apparatus</keyword>
<evidence type="ECO:0000256" key="6">
    <source>
        <dbReference type="ARBA" id="ARBA00022968"/>
    </source>
</evidence>